<dbReference type="InterPro" id="IPR041657">
    <property type="entry name" value="HTH_17"/>
</dbReference>
<dbReference type="STRING" id="54915.ADS79_02760"/>
<organism evidence="3 4">
    <name type="scientific">Brevibacillus reuszeri</name>
    <dbReference type="NCBI Taxonomy" id="54915"/>
    <lineage>
        <taxon>Bacteria</taxon>
        <taxon>Bacillati</taxon>
        <taxon>Bacillota</taxon>
        <taxon>Bacilli</taxon>
        <taxon>Bacillales</taxon>
        <taxon>Paenibacillaceae</taxon>
        <taxon>Brevibacillus</taxon>
    </lineage>
</organism>
<evidence type="ECO:0000313" key="5">
    <source>
        <dbReference type="Proteomes" id="UP000319578"/>
    </source>
</evidence>
<protein>
    <submittedName>
        <fullName evidence="3">Excisionase</fullName>
    </submittedName>
</protein>
<dbReference type="EMBL" id="BJON01000006">
    <property type="protein sequence ID" value="GED67737.1"/>
    <property type="molecule type" value="Genomic_DNA"/>
</dbReference>
<dbReference type="Pfam" id="PF12728">
    <property type="entry name" value="HTH_17"/>
    <property type="match status" value="1"/>
</dbReference>
<dbReference type="PATRIC" id="fig|54915.3.peg.5718"/>
<dbReference type="AlphaFoldDB" id="A0A0K9Z116"/>
<dbReference type="Proteomes" id="UP000036834">
    <property type="component" value="Unassembled WGS sequence"/>
</dbReference>
<proteinExistence type="predicted"/>
<evidence type="ECO:0000313" key="2">
    <source>
        <dbReference type="EMBL" id="GED67737.1"/>
    </source>
</evidence>
<accession>A0A0K9Z116</accession>
<dbReference type="Proteomes" id="UP000319578">
    <property type="component" value="Unassembled WGS sequence"/>
</dbReference>
<dbReference type="EMBL" id="LGIQ01000002">
    <property type="protein sequence ID" value="KNB74621.1"/>
    <property type="molecule type" value="Genomic_DNA"/>
</dbReference>
<dbReference type="RefSeq" id="WP_049736871.1">
    <property type="nucleotide sequence ID" value="NZ_BJON01000006.1"/>
</dbReference>
<gene>
    <name evidence="3" type="ORF">ADS79_02760</name>
    <name evidence="2" type="ORF">BRE01_14390</name>
</gene>
<reference evidence="4" key="1">
    <citation type="submission" date="2015-07" db="EMBL/GenBank/DDBJ databases">
        <title>Genome sequencing project for genomic taxonomy and phylogenomics of Bacillus-like bacteria.</title>
        <authorList>
            <person name="Liu B."/>
            <person name="Wang J."/>
            <person name="Zhu Y."/>
            <person name="Liu G."/>
            <person name="Chen Q."/>
            <person name="Chen Z."/>
            <person name="Lan J."/>
            <person name="Che J."/>
            <person name="Ge C."/>
            <person name="Shi H."/>
            <person name="Pan Z."/>
            <person name="Liu X."/>
        </authorList>
    </citation>
    <scope>NUCLEOTIDE SEQUENCE [LARGE SCALE GENOMIC DNA]</scope>
    <source>
        <strain evidence="4">DSM 9887</strain>
    </source>
</reference>
<sequence>MRNKVTNIEDYPLVLTATHIAEIIGVSKRVSYEIMEKSGFPLIRIGRCKRVTREALFKWLNEQYI</sequence>
<keyword evidence="5" id="KW-1185">Reference proteome</keyword>
<comment type="caution">
    <text evidence="3">The sequence shown here is derived from an EMBL/GenBank/DDBJ whole genome shotgun (WGS) entry which is preliminary data.</text>
</comment>
<name>A0A0K9Z116_9BACL</name>
<reference evidence="2 5" key="3">
    <citation type="submission" date="2019-06" db="EMBL/GenBank/DDBJ databases">
        <title>Whole genome shotgun sequence of Brevibacillus reuszeri NBRC 15719.</title>
        <authorList>
            <person name="Hosoyama A."/>
            <person name="Uohara A."/>
            <person name="Ohji S."/>
            <person name="Ichikawa N."/>
        </authorList>
    </citation>
    <scope>NUCLEOTIDE SEQUENCE [LARGE SCALE GENOMIC DNA]</scope>
    <source>
        <strain evidence="2 5">NBRC 15719</strain>
    </source>
</reference>
<feature type="domain" description="Helix-turn-helix" evidence="1">
    <location>
        <begin position="14"/>
        <end position="63"/>
    </location>
</feature>
<reference evidence="3" key="2">
    <citation type="submission" date="2015-07" db="EMBL/GenBank/DDBJ databases">
        <title>MeaNS - Measles Nucleotide Surveillance Program.</title>
        <authorList>
            <person name="Tran T."/>
            <person name="Druce J."/>
        </authorList>
    </citation>
    <scope>NUCLEOTIDE SEQUENCE</scope>
    <source>
        <strain evidence="3">DSM 9887</strain>
    </source>
</reference>
<evidence type="ECO:0000313" key="4">
    <source>
        <dbReference type="Proteomes" id="UP000036834"/>
    </source>
</evidence>
<evidence type="ECO:0000313" key="3">
    <source>
        <dbReference type="EMBL" id="KNB74621.1"/>
    </source>
</evidence>
<evidence type="ECO:0000259" key="1">
    <source>
        <dbReference type="Pfam" id="PF12728"/>
    </source>
</evidence>
<dbReference type="OrthoDB" id="122388at2"/>